<accession>A0A8D8C5N0</accession>
<protein>
    <submittedName>
        <fullName evidence="1">(northern house mosquito) hypothetical protein</fullName>
    </submittedName>
</protein>
<reference evidence="1" key="1">
    <citation type="submission" date="2021-05" db="EMBL/GenBank/DDBJ databases">
        <authorList>
            <person name="Alioto T."/>
            <person name="Alioto T."/>
            <person name="Gomez Garrido J."/>
        </authorList>
    </citation>
    <scope>NUCLEOTIDE SEQUENCE</scope>
</reference>
<dbReference type="AlphaFoldDB" id="A0A8D8C5N0"/>
<dbReference type="EMBL" id="HBUE01109007">
    <property type="protein sequence ID" value="CAG6487988.1"/>
    <property type="molecule type" value="Transcribed_RNA"/>
</dbReference>
<name>A0A8D8C5N0_CULPI</name>
<proteinExistence type="predicted"/>
<sequence>MSDQGHVLHLASVHELRPRPEDVERWPRDCDPLDHAPRPGRVVVTERNHRGLVRRNGWPSEHHQPILERAHGGTARDAGSVPASWLESAVSHDEGVWLRVRLFDGGPTLESAPVAVHAGLQDATRVQWKQPVLSIAELSGHLGDGDEPVGGGRLHVRHGGHVSTAHERR</sequence>
<evidence type="ECO:0000313" key="1">
    <source>
        <dbReference type="EMBL" id="CAG6487988.1"/>
    </source>
</evidence>
<organism evidence="1">
    <name type="scientific">Culex pipiens</name>
    <name type="common">House mosquito</name>
    <dbReference type="NCBI Taxonomy" id="7175"/>
    <lineage>
        <taxon>Eukaryota</taxon>
        <taxon>Metazoa</taxon>
        <taxon>Ecdysozoa</taxon>
        <taxon>Arthropoda</taxon>
        <taxon>Hexapoda</taxon>
        <taxon>Insecta</taxon>
        <taxon>Pterygota</taxon>
        <taxon>Neoptera</taxon>
        <taxon>Endopterygota</taxon>
        <taxon>Diptera</taxon>
        <taxon>Nematocera</taxon>
        <taxon>Culicoidea</taxon>
        <taxon>Culicidae</taxon>
        <taxon>Culicinae</taxon>
        <taxon>Culicini</taxon>
        <taxon>Culex</taxon>
        <taxon>Culex</taxon>
    </lineage>
</organism>